<sequence length="483" mass="52588">MNNTENRDIKNRWIILFNVVLMTFMCCLDSSIVNVALPVMSDKLSVTMGSIEWVVTSYLIVISATILIYGRLGDMKGKTNVFKFGIVLFTIGSLLCGVSNSLALLILARVVQAIGAAATMATSQGIITQVFPSNERGRALGLSGAVVALGTMVGPPLGGLIVSVFSWKYIFLINVPIGIFTFIMSTKTFPRAIKNREEKLDLKGAILFSASIIALFGALNEGKEFGYTNIIIILGFLLALILFVIFIIIEKNEKMPLLHLQIFENKLFSISIFCGFISFIAISCSNIIQPFYLQDVMKLSPAATGMFMMAYPIVLSIVAPVSGYLSDKIGSEFLTFIGLCLTSVGLFLMATLNEHSSLVIMCIFIATMSLGNGLFQSPNNSLIMSTVPKSKLGIAGSINALVRNLGMVFGISLSTTMLYNRMSYKIGYHVTNYVQGRDDVFIFAMRNVYISAGVVCIIGALITAARLYSKKSGNVMEKEIIAE</sequence>
<feature type="transmembrane region" description="Helical" evidence="8">
    <location>
        <begin position="202"/>
        <end position="219"/>
    </location>
</feature>
<proteinExistence type="inferred from homology"/>
<dbReference type="PANTHER" id="PTHR42718">
    <property type="entry name" value="MAJOR FACILITATOR SUPERFAMILY MULTIDRUG TRANSPORTER MFSC"/>
    <property type="match status" value="1"/>
</dbReference>
<evidence type="ECO:0000313" key="11">
    <source>
        <dbReference type="Proteomes" id="UP001208567"/>
    </source>
</evidence>
<dbReference type="Gene3D" id="1.20.1250.20">
    <property type="entry name" value="MFS general substrate transporter like domains"/>
    <property type="match status" value="1"/>
</dbReference>
<evidence type="ECO:0000256" key="2">
    <source>
        <dbReference type="ARBA" id="ARBA00008537"/>
    </source>
</evidence>
<feature type="transmembrane region" description="Helical" evidence="8">
    <location>
        <begin position="333"/>
        <end position="352"/>
    </location>
</feature>
<keyword evidence="4" id="KW-1003">Cell membrane</keyword>
<dbReference type="InterPro" id="IPR004638">
    <property type="entry name" value="EmrB-like"/>
</dbReference>
<dbReference type="CDD" id="cd17321">
    <property type="entry name" value="MFS_MMR_MDR_like"/>
    <property type="match status" value="1"/>
</dbReference>
<dbReference type="PROSITE" id="PS50850">
    <property type="entry name" value="MFS"/>
    <property type="match status" value="1"/>
</dbReference>
<gene>
    <name evidence="10" type="ORF">bsdE14_03020</name>
</gene>
<comment type="caution">
    <text evidence="10">The sequence shown here is derived from an EMBL/GenBank/DDBJ whole genome shotgun (WGS) entry which is preliminary data.</text>
</comment>
<evidence type="ECO:0000256" key="7">
    <source>
        <dbReference type="ARBA" id="ARBA00023136"/>
    </source>
</evidence>
<keyword evidence="11" id="KW-1185">Reference proteome</keyword>
<keyword evidence="7 8" id="KW-0472">Membrane</keyword>
<dbReference type="Pfam" id="PF07690">
    <property type="entry name" value="MFS_1"/>
    <property type="match status" value="2"/>
</dbReference>
<feature type="transmembrane region" description="Helical" evidence="8">
    <location>
        <begin position="53"/>
        <end position="72"/>
    </location>
</feature>
<feature type="transmembrane region" description="Helical" evidence="8">
    <location>
        <begin position="299"/>
        <end position="321"/>
    </location>
</feature>
<dbReference type="SUPFAM" id="SSF103473">
    <property type="entry name" value="MFS general substrate transporter"/>
    <property type="match status" value="1"/>
</dbReference>
<name>A0ABQ5N124_9CLOT</name>
<organism evidence="10 11">
    <name type="scientific">Clostridium omnivorum</name>
    <dbReference type="NCBI Taxonomy" id="1604902"/>
    <lineage>
        <taxon>Bacteria</taxon>
        <taxon>Bacillati</taxon>
        <taxon>Bacillota</taxon>
        <taxon>Clostridia</taxon>
        <taxon>Eubacteriales</taxon>
        <taxon>Clostridiaceae</taxon>
        <taxon>Clostridium</taxon>
    </lineage>
</organism>
<feature type="transmembrane region" description="Helical" evidence="8">
    <location>
        <begin position="169"/>
        <end position="190"/>
    </location>
</feature>
<accession>A0ABQ5N124</accession>
<dbReference type="PRINTS" id="PR01036">
    <property type="entry name" value="TCRTETB"/>
</dbReference>
<protein>
    <submittedName>
        <fullName evidence="10">MFS transporter</fullName>
    </submittedName>
</protein>
<evidence type="ECO:0000256" key="8">
    <source>
        <dbReference type="SAM" id="Phobius"/>
    </source>
</evidence>
<dbReference type="InterPro" id="IPR036259">
    <property type="entry name" value="MFS_trans_sf"/>
</dbReference>
<dbReference type="InterPro" id="IPR020846">
    <property type="entry name" value="MFS_dom"/>
</dbReference>
<feature type="transmembrane region" description="Helical" evidence="8">
    <location>
        <begin position="225"/>
        <end position="249"/>
    </location>
</feature>
<reference evidence="10 11" key="1">
    <citation type="journal article" date="2024" name="Int. J. Syst. Evol. Microbiol.">
        <title>Clostridium omnivorum sp. nov., isolated from anoxic soil under the treatment of reductive soil disinfestation.</title>
        <authorList>
            <person name="Ueki A."/>
            <person name="Tonouchi A."/>
            <person name="Kaku N."/>
            <person name="Honma S."/>
            <person name="Ueki K."/>
        </authorList>
    </citation>
    <scope>NUCLEOTIDE SEQUENCE [LARGE SCALE GENOMIC DNA]</scope>
    <source>
        <strain evidence="10 11">E14</strain>
    </source>
</reference>
<keyword evidence="6 8" id="KW-1133">Transmembrane helix</keyword>
<dbReference type="NCBIfam" id="TIGR00711">
    <property type="entry name" value="efflux_EmrB"/>
    <property type="match status" value="1"/>
</dbReference>
<dbReference type="Proteomes" id="UP001208567">
    <property type="component" value="Unassembled WGS sequence"/>
</dbReference>
<evidence type="ECO:0000256" key="5">
    <source>
        <dbReference type="ARBA" id="ARBA00022692"/>
    </source>
</evidence>
<feature type="transmembrane region" description="Helical" evidence="8">
    <location>
        <begin position="139"/>
        <end position="163"/>
    </location>
</feature>
<evidence type="ECO:0000256" key="3">
    <source>
        <dbReference type="ARBA" id="ARBA00022448"/>
    </source>
</evidence>
<dbReference type="PANTHER" id="PTHR42718:SF9">
    <property type="entry name" value="MAJOR FACILITATOR SUPERFAMILY MULTIDRUG TRANSPORTER MFSC"/>
    <property type="match status" value="1"/>
</dbReference>
<dbReference type="InterPro" id="IPR011701">
    <property type="entry name" value="MFS"/>
</dbReference>
<evidence type="ECO:0000256" key="1">
    <source>
        <dbReference type="ARBA" id="ARBA00004651"/>
    </source>
</evidence>
<evidence type="ECO:0000256" key="4">
    <source>
        <dbReference type="ARBA" id="ARBA00022475"/>
    </source>
</evidence>
<dbReference type="RefSeq" id="WP_264848163.1">
    <property type="nucleotide sequence ID" value="NZ_BRXR01000001.1"/>
</dbReference>
<comment type="subcellular location">
    <subcellularLocation>
        <location evidence="1">Cell membrane</location>
        <topology evidence="1">Multi-pass membrane protein</topology>
    </subcellularLocation>
</comment>
<feature type="transmembrane region" description="Helical" evidence="8">
    <location>
        <begin position="84"/>
        <end position="107"/>
    </location>
</feature>
<evidence type="ECO:0000256" key="6">
    <source>
        <dbReference type="ARBA" id="ARBA00022989"/>
    </source>
</evidence>
<feature type="transmembrane region" description="Helical" evidence="8">
    <location>
        <begin position="448"/>
        <end position="468"/>
    </location>
</feature>
<feature type="transmembrane region" description="Helical" evidence="8">
    <location>
        <begin position="12"/>
        <end position="33"/>
    </location>
</feature>
<feature type="transmembrane region" description="Helical" evidence="8">
    <location>
        <begin position="270"/>
        <end position="293"/>
    </location>
</feature>
<dbReference type="Gene3D" id="1.20.1720.10">
    <property type="entry name" value="Multidrug resistance protein D"/>
    <property type="match status" value="1"/>
</dbReference>
<feature type="transmembrane region" description="Helical" evidence="8">
    <location>
        <begin position="396"/>
        <end position="419"/>
    </location>
</feature>
<keyword evidence="5 8" id="KW-0812">Transmembrane</keyword>
<evidence type="ECO:0000259" key="9">
    <source>
        <dbReference type="PROSITE" id="PS50850"/>
    </source>
</evidence>
<dbReference type="EMBL" id="BRXR01000001">
    <property type="protein sequence ID" value="GLC28892.1"/>
    <property type="molecule type" value="Genomic_DNA"/>
</dbReference>
<keyword evidence="3" id="KW-0813">Transport</keyword>
<feature type="transmembrane region" description="Helical" evidence="8">
    <location>
        <begin position="113"/>
        <end position="132"/>
    </location>
</feature>
<evidence type="ECO:0000313" key="10">
    <source>
        <dbReference type="EMBL" id="GLC28892.1"/>
    </source>
</evidence>
<feature type="domain" description="Major facilitator superfamily (MFS) profile" evidence="9">
    <location>
        <begin position="15"/>
        <end position="471"/>
    </location>
</feature>
<comment type="similarity">
    <text evidence="2">Belongs to the major facilitator superfamily. EmrB family.</text>
</comment>
<feature type="transmembrane region" description="Helical" evidence="8">
    <location>
        <begin position="358"/>
        <end position="375"/>
    </location>
</feature>